<comment type="caution">
    <text evidence="10">The sequence shown here is derived from an EMBL/GenBank/DDBJ whole genome shotgun (WGS) entry which is preliminary data.</text>
</comment>
<dbReference type="Pfam" id="PF14543">
    <property type="entry name" value="TAXi_N"/>
    <property type="match status" value="1"/>
</dbReference>
<proteinExistence type="inferred from homology"/>
<evidence type="ECO:0000313" key="11">
    <source>
        <dbReference type="Proteomes" id="UP001417504"/>
    </source>
</evidence>
<evidence type="ECO:0000259" key="9">
    <source>
        <dbReference type="PROSITE" id="PS51767"/>
    </source>
</evidence>
<organism evidence="10 11">
    <name type="scientific">Stephania japonica</name>
    <dbReference type="NCBI Taxonomy" id="461633"/>
    <lineage>
        <taxon>Eukaryota</taxon>
        <taxon>Viridiplantae</taxon>
        <taxon>Streptophyta</taxon>
        <taxon>Embryophyta</taxon>
        <taxon>Tracheophyta</taxon>
        <taxon>Spermatophyta</taxon>
        <taxon>Magnoliopsida</taxon>
        <taxon>Ranunculales</taxon>
        <taxon>Menispermaceae</taxon>
        <taxon>Menispermoideae</taxon>
        <taxon>Cissampelideae</taxon>
        <taxon>Stephania</taxon>
    </lineage>
</organism>
<feature type="active site" evidence="7">
    <location>
        <position position="365"/>
    </location>
</feature>
<keyword evidence="5" id="KW-0378">Hydrolase</keyword>
<evidence type="ECO:0000256" key="4">
    <source>
        <dbReference type="ARBA" id="ARBA00022750"/>
    </source>
</evidence>
<sequence>MAIFQASMLPLFSFLLLQVHVFMAYAARSSSFGEAMERQRNHHYHVVAVDTFLLPRKVCSDSFAKDVRRSPQVPLLPISHRYAPCSPSAFTNLTHFLLQDQSRVLSIHHKISNKGNTPLYDSSQEQLPATSGDSLGTRNYIVTVGLGTPKHDYSLAFDTGSDLTWVQCEPCSSPGSCHSQQQPLLDPSKSSSYSNIPCNSPECSQTRSHDSNSPCSSSSACTYLVSYGDGSYTRGVLARETLTLSPNNVLPSFLFGCGNDNQGLFGETAGLLGLGRDPESLVSQSSSKFGQVFSYCLPSSKSSTGYLALGREGSASETSVSYTPLIKDERRPSFYFVNLVDISVGGQRLSISPSVFETSTGTIIDSGTVITRLPPSAYASLRDAFKGLMSRYPPAEGDSLLDTCYDLSGEASTSNVEVPKIVLNFENGVDVVVDESGTLIGESVSRLCLAFAGNKDERKIGIIGNRQQVTYEVVYDVGGEKIGFGPGGCN</sequence>
<reference evidence="10 11" key="1">
    <citation type="submission" date="2024-01" db="EMBL/GenBank/DDBJ databases">
        <title>Genome assemblies of Stephania.</title>
        <authorList>
            <person name="Yang L."/>
        </authorList>
    </citation>
    <scope>NUCLEOTIDE SEQUENCE [LARGE SCALE GENOMIC DNA]</scope>
    <source>
        <strain evidence="10">QJT</strain>
        <tissue evidence="10">Leaf</tissue>
    </source>
</reference>
<dbReference type="InterPro" id="IPR001461">
    <property type="entry name" value="Aspartic_peptidase_A1"/>
</dbReference>
<dbReference type="GO" id="GO:0006508">
    <property type="term" value="P:proteolysis"/>
    <property type="evidence" value="ECO:0007669"/>
    <property type="project" value="UniProtKB-KW"/>
</dbReference>
<dbReference type="InterPro" id="IPR021109">
    <property type="entry name" value="Peptidase_aspartic_dom_sf"/>
</dbReference>
<keyword evidence="11" id="KW-1185">Reference proteome</keyword>
<evidence type="ECO:0000256" key="3">
    <source>
        <dbReference type="ARBA" id="ARBA00022729"/>
    </source>
</evidence>
<dbReference type="InterPro" id="IPR033121">
    <property type="entry name" value="PEPTIDASE_A1"/>
</dbReference>
<evidence type="ECO:0000256" key="2">
    <source>
        <dbReference type="ARBA" id="ARBA00022670"/>
    </source>
</evidence>
<dbReference type="PANTHER" id="PTHR13683:SF750">
    <property type="entry name" value="ASPARTYL PROTEASE AED1"/>
    <property type="match status" value="1"/>
</dbReference>
<feature type="signal peptide" evidence="8">
    <location>
        <begin position="1"/>
        <end position="26"/>
    </location>
</feature>
<keyword evidence="6" id="KW-1015">Disulfide bond</keyword>
<evidence type="ECO:0000256" key="7">
    <source>
        <dbReference type="PIRSR" id="PIRSR601461-1"/>
    </source>
</evidence>
<dbReference type="Pfam" id="PF14541">
    <property type="entry name" value="TAXi_C"/>
    <property type="match status" value="1"/>
</dbReference>
<accession>A0AAP0IKV3</accession>
<feature type="active site" evidence="7">
    <location>
        <position position="158"/>
    </location>
</feature>
<dbReference type="CDD" id="cd05472">
    <property type="entry name" value="cnd41_like"/>
    <property type="match status" value="1"/>
</dbReference>
<dbReference type="InterPro" id="IPR032861">
    <property type="entry name" value="TAXi_N"/>
</dbReference>
<feature type="chain" id="PRO_5042856420" description="Peptidase A1 domain-containing protein" evidence="8">
    <location>
        <begin position="27"/>
        <end position="490"/>
    </location>
</feature>
<evidence type="ECO:0000256" key="1">
    <source>
        <dbReference type="ARBA" id="ARBA00007447"/>
    </source>
</evidence>
<dbReference type="EMBL" id="JBBNAE010000006">
    <property type="protein sequence ID" value="KAK9117389.1"/>
    <property type="molecule type" value="Genomic_DNA"/>
</dbReference>
<dbReference type="Gene3D" id="2.40.70.10">
    <property type="entry name" value="Acid Proteases"/>
    <property type="match status" value="2"/>
</dbReference>
<dbReference type="Proteomes" id="UP001417504">
    <property type="component" value="Unassembled WGS sequence"/>
</dbReference>
<keyword evidence="4" id="KW-0064">Aspartyl protease</keyword>
<evidence type="ECO:0000256" key="6">
    <source>
        <dbReference type="ARBA" id="ARBA00023157"/>
    </source>
</evidence>
<dbReference type="PANTHER" id="PTHR13683">
    <property type="entry name" value="ASPARTYL PROTEASES"/>
    <property type="match status" value="1"/>
</dbReference>
<dbReference type="PROSITE" id="PS51767">
    <property type="entry name" value="PEPTIDASE_A1"/>
    <property type="match status" value="1"/>
</dbReference>
<dbReference type="InterPro" id="IPR032799">
    <property type="entry name" value="TAXi_C"/>
</dbReference>
<evidence type="ECO:0000313" key="10">
    <source>
        <dbReference type="EMBL" id="KAK9117389.1"/>
    </source>
</evidence>
<dbReference type="GO" id="GO:0004190">
    <property type="term" value="F:aspartic-type endopeptidase activity"/>
    <property type="evidence" value="ECO:0007669"/>
    <property type="project" value="UniProtKB-KW"/>
</dbReference>
<protein>
    <recommendedName>
        <fullName evidence="9">Peptidase A1 domain-containing protein</fullName>
    </recommendedName>
</protein>
<dbReference type="FunFam" id="2.40.70.10:FF:000021">
    <property type="entry name" value="Aspartyl protease AED1"/>
    <property type="match status" value="1"/>
</dbReference>
<gene>
    <name evidence="10" type="ORF">Sjap_016336</name>
</gene>
<evidence type="ECO:0000256" key="8">
    <source>
        <dbReference type="SAM" id="SignalP"/>
    </source>
</evidence>
<dbReference type="SUPFAM" id="SSF50630">
    <property type="entry name" value="Acid proteases"/>
    <property type="match status" value="1"/>
</dbReference>
<name>A0AAP0IKV3_9MAGN</name>
<comment type="similarity">
    <text evidence="1">Belongs to the peptidase A1 family.</text>
</comment>
<keyword evidence="2" id="KW-0645">Protease</keyword>
<keyword evidence="3 8" id="KW-0732">Signal</keyword>
<feature type="domain" description="Peptidase A1" evidence="9">
    <location>
        <begin position="140"/>
        <end position="485"/>
    </location>
</feature>
<dbReference type="FunFam" id="2.40.70.10:FF:000013">
    <property type="entry name" value="Aspartyl protease AED1"/>
    <property type="match status" value="1"/>
</dbReference>
<evidence type="ECO:0000256" key="5">
    <source>
        <dbReference type="ARBA" id="ARBA00022801"/>
    </source>
</evidence>
<dbReference type="AlphaFoldDB" id="A0AAP0IKV3"/>
<dbReference type="InterPro" id="IPR033873">
    <property type="entry name" value="CND41-like"/>
</dbReference>